<evidence type="ECO:0000313" key="2">
    <source>
        <dbReference type="Proteomes" id="UP001519325"/>
    </source>
</evidence>
<dbReference type="RefSeq" id="WP_209886216.1">
    <property type="nucleotide sequence ID" value="NZ_JAGGMR010000001.1"/>
</dbReference>
<evidence type="ECO:0000313" key="1">
    <source>
        <dbReference type="EMBL" id="MBP2188660.1"/>
    </source>
</evidence>
<reference evidence="1 2" key="1">
    <citation type="submission" date="2021-03" db="EMBL/GenBank/DDBJ databases">
        <title>Sequencing the genomes of 1000 actinobacteria strains.</title>
        <authorList>
            <person name="Klenk H.-P."/>
        </authorList>
    </citation>
    <scope>NUCLEOTIDE SEQUENCE [LARGE SCALE GENOMIC DNA]</scope>
    <source>
        <strain evidence="1 2">DSM 45516</strain>
    </source>
</reference>
<proteinExistence type="predicted"/>
<sequence length="74" mass="8350">MTTADRLRAEGEARGELRGETKERIAILMDLMTTKFGPLPAQVRNTIYTATADEQHLWARRLLTATSLDEVFAE</sequence>
<protein>
    <recommendedName>
        <fullName evidence="3">DUF4351 domain-containing protein</fullName>
    </recommendedName>
</protein>
<dbReference type="EMBL" id="JAGGMR010000001">
    <property type="protein sequence ID" value="MBP2188660.1"/>
    <property type="molecule type" value="Genomic_DNA"/>
</dbReference>
<organism evidence="1 2">
    <name type="scientific">Nocardia goodfellowii</name>
    <dbReference type="NCBI Taxonomy" id="882446"/>
    <lineage>
        <taxon>Bacteria</taxon>
        <taxon>Bacillati</taxon>
        <taxon>Actinomycetota</taxon>
        <taxon>Actinomycetes</taxon>
        <taxon>Mycobacteriales</taxon>
        <taxon>Nocardiaceae</taxon>
        <taxon>Nocardia</taxon>
    </lineage>
</organism>
<gene>
    <name evidence="1" type="ORF">BJ987_001561</name>
</gene>
<accession>A0ABS4QBZ6</accession>
<dbReference type="Proteomes" id="UP001519325">
    <property type="component" value="Unassembled WGS sequence"/>
</dbReference>
<comment type="caution">
    <text evidence="1">The sequence shown here is derived from an EMBL/GenBank/DDBJ whole genome shotgun (WGS) entry which is preliminary data.</text>
</comment>
<evidence type="ECO:0008006" key="3">
    <source>
        <dbReference type="Google" id="ProtNLM"/>
    </source>
</evidence>
<keyword evidence="2" id="KW-1185">Reference proteome</keyword>
<name>A0ABS4QBZ6_9NOCA</name>